<reference evidence="1" key="1">
    <citation type="journal article" date="2015" name="Nature">
        <title>Complex archaea that bridge the gap between prokaryotes and eukaryotes.</title>
        <authorList>
            <person name="Spang A."/>
            <person name="Saw J.H."/>
            <person name="Jorgensen S.L."/>
            <person name="Zaremba-Niedzwiedzka K."/>
            <person name="Martijn J."/>
            <person name="Lind A.E."/>
            <person name="van Eijk R."/>
            <person name="Schleper C."/>
            <person name="Guy L."/>
            <person name="Ettema T.J."/>
        </authorList>
    </citation>
    <scope>NUCLEOTIDE SEQUENCE</scope>
</reference>
<organism evidence="1">
    <name type="scientific">marine sediment metagenome</name>
    <dbReference type="NCBI Taxonomy" id="412755"/>
    <lineage>
        <taxon>unclassified sequences</taxon>
        <taxon>metagenomes</taxon>
        <taxon>ecological metagenomes</taxon>
    </lineage>
</organism>
<gene>
    <name evidence="1" type="ORF">LCGC14_2787520</name>
</gene>
<comment type="caution">
    <text evidence="1">The sequence shown here is derived from an EMBL/GenBank/DDBJ whole genome shotgun (WGS) entry which is preliminary data.</text>
</comment>
<accession>A0A0F9B054</accession>
<dbReference type="EMBL" id="LAZR01051962">
    <property type="protein sequence ID" value="KKK84024.1"/>
    <property type="molecule type" value="Genomic_DNA"/>
</dbReference>
<protein>
    <submittedName>
        <fullName evidence="1">Uncharacterized protein</fullName>
    </submittedName>
</protein>
<proteinExistence type="predicted"/>
<sequence length="74" mass="8369">MRTDKQIEKDKAITLIEKYIIELEEALYWMRALYPDAQLLNDLGDDNNTGCHAICSINTPTIAELQKIDDTLGG</sequence>
<name>A0A0F9B054_9ZZZZ</name>
<evidence type="ECO:0000313" key="1">
    <source>
        <dbReference type="EMBL" id="KKK84024.1"/>
    </source>
</evidence>
<dbReference type="AlphaFoldDB" id="A0A0F9B054"/>